<proteinExistence type="predicted"/>
<protein>
    <submittedName>
        <fullName evidence="3">CAAX prenyl protease-related protein</fullName>
    </submittedName>
</protein>
<gene>
    <name evidence="3" type="ORF">CR152_31400</name>
</gene>
<feature type="transmembrane region" description="Helical" evidence="1">
    <location>
        <begin position="109"/>
        <end position="128"/>
    </location>
</feature>
<evidence type="ECO:0000259" key="2">
    <source>
        <dbReference type="Pfam" id="PF02517"/>
    </source>
</evidence>
<accession>A0A2D2DW39</accession>
<feature type="domain" description="CAAX prenyl protease 2/Lysostaphin resistance protein A-like" evidence="2">
    <location>
        <begin position="114"/>
        <end position="205"/>
    </location>
</feature>
<name>A0A2D2DW39_9BURK</name>
<feature type="transmembrane region" description="Helical" evidence="1">
    <location>
        <begin position="38"/>
        <end position="55"/>
    </location>
</feature>
<feature type="transmembrane region" description="Helical" evidence="1">
    <location>
        <begin position="6"/>
        <end position="26"/>
    </location>
</feature>
<dbReference type="GO" id="GO:0080120">
    <property type="term" value="P:CAAX-box protein maturation"/>
    <property type="evidence" value="ECO:0007669"/>
    <property type="project" value="UniProtKB-ARBA"/>
</dbReference>
<organism evidence="3 4">
    <name type="scientific">Massilia violaceinigra</name>
    <dbReference type="NCBI Taxonomy" id="2045208"/>
    <lineage>
        <taxon>Bacteria</taxon>
        <taxon>Pseudomonadati</taxon>
        <taxon>Pseudomonadota</taxon>
        <taxon>Betaproteobacteria</taxon>
        <taxon>Burkholderiales</taxon>
        <taxon>Oxalobacteraceae</taxon>
        <taxon>Telluria group</taxon>
        <taxon>Massilia</taxon>
    </lineage>
</organism>
<reference evidence="3" key="1">
    <citation type="submission" date="2017-10" db="EMBL/GenBank/DDBJ databases">
        <title>Massilia psychrophilum sp. nov., a novel purple-pigmented bacterium isolated from Tianshan glacier, Xinjiang Municipality, China.</title>
        <authorList>
            <person name="Wang H."/>
        </authorList>
    </citation>
    <scope>NUCLEOTIDE SEQUENCE [LARGE SCALE GENOMIC DNA]</scope>
    <source>
        <strain evidence="3">B2</strain>
    </source>
</reference>
<sequence length="220" mass="24778">MFSRSAWARILPFLVYIFFIIAVDVLTRLGFDAQALRWMYALKIGAVLATLAWFWRDYTELHAWRLGALASAVAVVTGVVVLVLWVSLNADWMVIGAPEGFNPTTGGQIDWLMVAVRIAGAALVVPVMEELFWRSFLMRWIDSDHFESLDPAQISLKSFVIGVVLFGFEHNLWLAGIVAGAAYSLLYMKHRSLWSSILAHAVTNGLLGLWIVRTGNWTYW</sequence>
<dbReference type="NCBIfam" id="TIGR03008">
    <property type="entry name" value="pepcterm_CAAX"/>
    <property type="match status" value="1"/>
</dbReference>
<dbReference type="GO" id="GO:0004175">
    <property type="term" value="F:endopeptidase activity"/>
    <property type="evidence" value="ECO:0007669"/>
    <property type="project" value="UniProtKB-ARBA"/>
</dbReference>
<keyword evidence="1" id="KW-0812">Transmembrane</keyword>
<dbReference type="KEGG" id="mass:CR152_31400"/>
<keyword evidence="3" id="KW-0645">Protease</keyword>
<dbReference type="OrthoDB" id="9787923at2"/>
<dbReference type="Proteomes" id="UP000229897">
    <property type="component" value="Chromosome"/>
</dbReference>
<dbReference type="AlphaFoldDB" id="A0A2D2DW39"/>
<dbReference type="EMBL" id="CP024608">
    <property type="protein sequence ID" value="ATQ79210.1"/>
    <property type="molecule type" value="Genomic_DNA"/>
</dbReference>
<dbReference type="InterPro" id="IPR003675">
    <property type="entry name" value="Rce1/LyrA-like_dom"/>
</dbReference>
<evidence type="ECO:0000313" key="3">
    <source>
        <dbReference type="EMBL" id="ATQ79210.1"/>
    </source>
</evidence>
<dbReference type="Pfam" id="PF02517">
    <property type="entry name" value="Rce1-like"/>
    <property type="match status" value="1"/>
</dbReference>
<feature type="transmembrane region" description="Helical" evidence="1">
    <location>
        <begin position="159"/>
        <end position="186"/>
    </location>
</feature>
<dbReference type="InterPro" id="IPR014346">
    <property type="entry name" value="Prenyl_protease-related"/>
</dbReference>
<keyword evidence="4" id="KW-1185">Reference proteome</keyword>
<dbReference type="GO" id="GO:0006508">
    <property type="term" value="P:proteolysis"/>
    <property type="evidence" value="ECO:0007669"/>
    <property type="project" value="UniProtKB-KW"/>
</dbReference>
<feature type="transmembrane region" description="Helical" evidence="1">
    <location>
        <begin position="193"/>
        <end position="212"/>
    </location>
</feature>
<evidence type="ECO:0000256" key="1">
    <source>
        <dbReference type="SAM" id="Phobius"/>
    </source>
</evidence>
<evidence type="ECO:0000313" key="4">
    <source>
        <dbReference type="Proteomes" id="UP000229897"/>
    </source>
</evidence>
<feature type="transmembrane region" description="Helical" evidence="1">
    <location>
        <begin position="67"/>
        <end position="88"/>
    </location>
</feature>
<keyword evidence="3" id="KW-0378">Hydrolase</keyword>
<keyword evidence="1" id="KW-1133">Transmembrane helix</keyword>
<keyword evidence="1" id="KW-0472">Membrane</keyword>